<dbReference type="Proteomes" id="UP001163603">
    <property type="component" value="Chromosome 14"/>
</dbReference>
<keyword evidence="2" id="KW-1185">Reference proteome</keyword>
<protein>
    <submittedName>
        <fullName evidence="1">Uncharacterized protein</fullName>
    </submittedName>
</protein>
<gene>
    <name evidence="1" type="ORF">Pint_33854</name>
</gene>
<organism evidence="1 2">
    <name type="scientific">Pistacia integerrima</name>
    <dbReference type="NCBI Taxonomy" id="434235"/>
    <lineage>
        <taxon>Eukaryota</taxon>
        <taxon>Viridiplantae</taxon>
        <taxon>Streptophyta</taxon>
        <taxon>Embryophyta</taxon>
        <taxon>Tracheophyta</taxon>
        <taxon>Spermatophyta</taxon>
        <taxon>Magnoliopsida</taxon>
        <taxon>eudicotyledons</taxon>
        <taxon>Gunneridae</taxon>
        <taxon>Pentapetalae</taxon>
        <taxon>rosids</taxon>
        <taxon>malvids</taxon>
        <taxon>Sapindales</taxon>
        <taxon>Anacardiaceae</taxon>
        <taxon>Pistacia</taxon>
    </lineage>
</organism>
<dbReference type="EMBL" id="CM047749">
    <property type="protein sequence ID" value="KAJ0011252.1"/>
    <property type="molecule type" value="Genomic_DNA"/>
</dbReference>
<comment type="caution">
    <text evidence="1">The sequence shown here is derived from an EMBL/GenBank/DDBJ whole genome shotgun (WGS) entry which is preliminary data.</text>
</comment>
<evidence type="ECO:0000313" key="1">
    <source>
        <dbReference type="EMBL" id="KAJ0011252.1"/>
    </source>
</evidence>
<proteinExistence type="predicted"/>
<evidence type="ECO:0000313" key="2">
    <source>
        <dbReference type="Proteomes" id="UP001163603"/>
    </source>
</evidence>
<accession>A0ACC0X6G9</accession>
<sequence>MMLSSLMRKLLKFIFSLFNN</sequence>
<reference evidence="2" key="1">
    <citation type="journal article" date="2023" name="G3 (Bethesda)">
        <title>Genome assembly and association tests identify interacting loci associated with vigor, precocity, and sex in interspecific pistachio rootstocks.</title>
        <authorList>
            <person name="Palmer W."/>
            <person name="Jacygrad E."/>
            <person name="Sagayaradj S."/>
            <person name="Cavanaugh K."/>
            <person name="Han R."/>
            <person name="Bertier L."/>
            <person name="Beede B."/>
            <person name="Kafkas S."/>
            <person name="Golino D."/>
            <person name="Preece J."/>
            <person name="Michelmore R."/>
        </authorList>
    </citation>
    <scope>NUCLEOTIDE SEQUENCE [LARGE SCALE GENOMIC DNA]</scope>
</reference>
<name>A0ACC0X6G9_9ROSI</name>